<organism evidence="1 2">
    <name type="scientific">Dioscorea alata</name>
    <name type="common">Purple yam</name>
    <dbReference type="NCBI Taxonomy" id="55571"/>
    <lineage>
        <taxon>Eukaryota</taxon>
        <taxon>Viridiplantae</taxon>
        <taxon>Streptophyta</taxon>
        <taxon>Embryophyta</taxon>
        <taxon>Tracheophyta</taxon>
        <taxon>Spermatophyta</taxon>
        <taxon>Magnoliopsida</taxon>
        <taxon>Liliopsida</taxon>
        <taxon>Dioscoreales</taxon>
        <taxon>Dioscoreaceae</taxon>
        <taxon>Dioscorea</taxon>
    </lineage>
</organism>
<proteinExistence type="predicted"/>
<protein>
    <submittedName>
        <fullName evidence="1">Uncharacterized protein</fullName>
    </submittedName>
</protein>
<keyword evidence="2" id="KW-1185">Reference proteome</keyword>
<evidence type="ECO:0000313" key="2">
    <source>
        <dbReference type="Proteomes" id="UP000827976"/>
    </source>
</evidence>
<comment type="caution">
    <text evidence="1">The sequence shown here is derived from an EMBL/GenBank/DDBJ whole genome shotgun (WGS) entry which is preliminary data.</text>
</comment>
<reference evidence="2" key="1">
    <citation type="journal article" date="2022" name="Nat. Commun.">
        <title>Chromosome evolution and the genetic basis of agronomically important traits in greater yam.</title>
        <authorList>
            <person name="Bredeson J.V."/>
            <person name="Lyons J.B."/>
            <person name="Oniyinde I.O."/>
            <person name="Okereke N.R."/>
            <person name="Kolade O."/>
            <person name="Nnabue I."/>
            <person name="Nwadili C.O."/>
            <person name="Hribova E."/>
            <person name="Parker M."/>
            <person name="Nwogha J."/>
            <person name="Shu S."/>
            <person name="Carlson J."/>
            <person name="Kariba R."/>
            <person name="Muthemba S."/>
            <person name="Knop K."/>
            <person name="Barton G.J."/>
            <person name="Sherwood A.V."/>
            <person name="Lopez-Montes A."/>
            <person name="Asiedu R."/>
            <person name="Jamnadass R."/>
            <person name="Muchugi A."/>
            <person name="Goodstein D."/>
            <person name="Egesi C.N."/>
            <person name="Featherston J."/>
            <person name="Asfaw A."/>
            <person name="Simpson G.G."/>
            <person name="Dolezel J."/>
            <person name="Hendre P.S."/>
            <person name="Van Deynze A."/>
            <person name="Kumar P.L."/>
            <person name="Obidiegwu J.E."/>
            <person name="Bhattacharjee R."/>
            <person name="Rokhsar D.S."/>
        </authorList>
    </citation>
    <scope>NUCLEOTIDE SEQUENCE [LARGE SCALE GENOMIC DNA]</scope>
    <source>
        <strain evidence="2">cv. TDa95/00328</strain>
    </source>
</reference>
<accession>A0ACB7WPU4</accession>
<gene>
    <name evidence="1" type="ORF">IHE45_02G030900</name>
</gene>
<dbReference type="Proteomes" id="UP000827976">
    <property type="component" value="Chromosome 2"/>
</dbReference>
<sequence>MLICKGGGSSSTTSFTLRASSCSSLKTGTLPGCSSFSADSYIDAELQALSLALRSLAGHRMQIQYAFTSNHDLPKVLSSSDNPAHWRRAPAITFACQLLESVGNAKILVIPCSWMDPVYKPAVLGANLHVLNLFLSGRDLPRWVMKSINNAGFSFL</sequence>
<evidence type="ECO:0000313" key="1">
    <source>
        <dbReference type="EMBL" id="KAH7690205.1"/>
    </source>
</evidence>
<name>A0ACB7WPU4_DIOAL</name>
<dbReference type="EMBL" id="CM037012">
    <property type="protein sequence ID" value="KAH7690205.1"/>
    <property type="molecule type" value="Genomic_DNA"/>
</dbReference>